<reference evidence="3 4" key="1">
    <citation type="submission" date="2019-03" db="EMBL/GenBank/DDBJ databases">
        <title>The genome sequence of a newly discovered highly antifungal drug resistant Aspergillus species, Aspergillus tanneri NIH 1004.</title>
        <authorList>
            <person name="Mounaud S."/>
            <person name="Singh I."/>
            <person name="Joardar V."/>
            <person name="Pakala S."/>
            <person name="Pakala S."/>
            <person name="Venepally P."/>
            <person name="Hoover J."/>
            <person name="Nierman W."/>
            <person name="Chung J."/>
            <person name="Losada L."/>
        </authorList>
    </citation>
    <scope>NUCLEOTIDE SEQUENCE [LARGE SCALE GENOMIC DNA]</scope>
    <source>
        <strain evidence="3 4">NIH1004</strain>
    </source>
</reference>
<dbReference type="EMBL" id="SOSA01000633">
    <property type="protein sequence ID" value="THC89579.1"/>
    <property type="molecule type" value="Genomic_DNA"/>
</dbReference>
<keyword evidence="2" id="KW-0040">ANK repeat</keyword>
<dbReference type="Gene3D" id="1.25.40.20">
    <property type="entry name" value="Ankyrin repeat-containing domain"/>
    <property type="match status" value="1"/>
</dbReference>
<dbReference type="Pfam" id="PF12796">
    <property type="entry name" value="Ank_2"/>
    <property type="match status" value="1"/>
</dbReference>
<keyword evidence="1" id="KW-0677">Repeat</keyword>
<accession>A0A4S3J3Z8</accession>
<evidence type="ECO:0000313" key="3">
    <source>
        <dbReference type="EMBL" id="THC89579.1"/>
    </source>
</evidence>
<dbReference type="InterPro" id="IPR036770">
    <property type="entry name" value="Ankyrin_rpt-contain_sf"/>
</dbReference>
<dbReference type="SUPFAM" id="SSF48403">
    <property type="entry name" value="Ankyrin repeat"/>
    <property type="match status" value="1"/>
</dbReference>
<keyword evidence="4" id="KW-1185">Reference proteome</keyword>
<dbReference type="PANTHER" id="PTHR24171:SF8">
    <property type="entry name" value="BRCA1-ASSOCIATED RING DOMAIN PROTEIN 1"/>
    <property type="match status" value="1"/>
</dbReference>
<gene>
    <name evidence="3" type="ORF">EYZ11_010973</name>
</gene>
<name>A0A4S3J3Z8_9EURO</name>
<dbReference type="PANTHER" id="PTHR24171">
    <property type="entry name" value="ANKYRIN REPEAT DOMAIN-CONTAINING PROTEIN 39-RELATED"/>
    <property type="match status" value="1"/>
</dbReference>
<dbReference type="InterPro" id="IPR002110">
    <property type="entry name" value="Ankyrin_rpt"/>
</dbReference>
<dbReference type="AlphaFoldDB" id="A0A4S3J3Z8"/>
<proteinExistence type="predicted"/>
<sequence length="94" mass="10076">MVESLLGRGAGPNAEGQRRTALSWAVEKGNSQIAITLHDVAENGHEKVVKMLRGHGADPDSKSPFGCSLLFVPKHGHLNLVQLLVEKGGDINIR</sequence>
<dbReference type="VEuPathDB" id="FungiDB:EYZ11_010973"/>
<evidence type="ECO:0000256" key="2">
    <source>
        <dbReference type="ARBA" id="ARBA00023043"/>
    </source>
</evidence>
<evidence type="ECO:0000256" key="1">
    <source>
        <dbReference type="ARBA" id="ARBA00022737"/>
    </source>
</evidence>
<dbReference type="GO" id="GO:0004842">
    <property type="term" value="F:ubiquitin-protein transferase activity"/>
    <property type="evidence" value="ECO:0007669"/>
    <property type="project" value="TreeGrafter"/>
</dbReference>
<dbReference type="GO" id="GO:0085020">
    <property type="term" value="P:protein K6-linked ubiquitination"/>
    <property type="evidence" value="ECO:0007669"/>
    <property type="project" value="TreeGrafter"/>
</dbReference>
<organism evidence="3 4">
    <name type="scientific">Aspergillus tanneri</name>
    <dbReference type="NCBI Taxonomy" id="1220188"/>
    <lineage>
        <taxon>Eukaryota</taxon>
        <taxon>Fungi</taxon>
        <taxon>Dikarya</taxon>
        <taxon>Ascomycota</taxon>
        <taxon>Pezizomycotina</taxon>
        <taxon>Eurotiomycetes</taxon>
        <taxon>Eurotiomycetidae</taxon>
        <taxon>Eurotiales</taxon>
        <taxon>Aspergillaceae</taxon>
        <taxon>Aspergillus</taxon>
        <taxon>Aspergillus subgen. Circumdati</taxon>
    </lineage>
</organism>
<comment type="caution">
    <text evidence="3">The sequence shown here is derived from an EMBL/GenBank/DDBJ whole genome shotgun (WGS) entry which is preliminary data.</text>
</comment>
<dbReference type="Proteomes" id="UP000308092">
    <property type="component" value="Unassembled WGS sequence"/>
</dbReference>
<protein>
    <submittedName>
        <fullName evidence="3">Uncharacterized protein</fullName>
    </submittedName>
</protein>
<dbReference type="SMART" id="SM00248">
    <property type="entry name" value="ANK"/>
    <property type="match status" value="2"/>
</dbReference>
<evidence type="ECO:0000313" key="4">
    <source>
        <dbReference type="Proteomes" id="UP000308092"/>
    </source>
</evidence>